<dbReference type="EMBL" id="PEJP01000024">
    <property type="protein sequence ID" value="RYO61632.1"/>
    <property type="molecule type" value="Genomic_DNA"/>
</dbReference>
<accession>A0A4Q4RWJ3</accession>
<evidence type="ECO:0000256" key="2">
    <source>
        <dbReference type="SAM" id="Phobius"/>
    </source>
</evidence>
<feature type="transmembrane region" description="Helical" evidence="2">
    <location>
        <begin position="35"/>
        <end position="60"/>
    </location>
</feature>
<keyword evidence="4" id="KW-1185">Reference proteome</keyword>
<gene>
    <name evidence="3" type="ORF">AA0113_g6678</name>
</gene>
<sequence length="176" mass="19324">MGIPYSRQINAAFEQVTPLVAAGFKVLRTTRDISILLAVIQVLTVFLLGLILIALVVLLYCVNPDLEVRLHLDDACNTPFDTDVYQEERQAIITPWLRYFAGITLWSVLRTFLSLLAVAGLAGAATWHFFLAKQWVEDVEYEGNVDADKALEDLDDDAQAEGGGNGGNKGKGKGKK</sequence>
<keyword evidence="2" id="KW-0812">Transmembrane</keyword>
<dbReference type="AlphaFoldDB" id="A0A4Q4RWJ3"/>
<keyword evidence="2" id="KW-0472">Membrane</keyword>
<evidence type="ECO:0000313" key="4">
    <source>
        <dbReference type="Proteomes" id="UP000293823"/>
    </source>
</evidence>
<dbReference type="OrthoDB" id="3647at2759"/>
<feature type="region of interest" description="Disordered" evidence="1">
    <location>
        <begin position="152"/>
        <end position="176"/>
    </location>
</feature>
<protein>
    <submittedName>
        <fullName evidence="3">Uncharacterized protein</fullName>
    </submittedName>
</protein>
<comment type="caution">
    <text evidence="3">The sequence shown here is derived from an EMBL/GenBank/DDBJ whole genome shotgun (WGS) entry which is preliminary data.</text>
</comment>
<proteinExistence type="predicted"/>
<keyword evidence="2" id="KW-1133">Transmembrane helix</keyword>
<reference evidence="4" key="1">
    <citation type="journal article" date="2019" name="bioRxiv">
        <title>Genomics, evolutionary history and diagnostics of the Alternaria alternata species group including apple and Asian pear pathotypes.</title>
        <authorList>
            <person name="Armitage A.D."/>
            <person name="Cockerton H.M."/>
            <person name="Sreenivasaprasad S."/>
            <person name="Woodhall J.W."/>
            <person name="Lane C.R."/>
            <person name="Harrison R.J."/>
            <person name="Clarkson J.P."/>
        </authorList>
    </citation>
    <scope>NUCLEOTIDE SEQUENCE [LARGE SCALE GENOMIC DNA]</scope>
    <source>
        <strain evidence="4">RGR 97.0016</strain>
    </source>
</reference>
<evidence type="ECO:0000313" key="3">
    <source>
        <dbReference type="EMBL" id="RYO61632.1"/>
    </source>
</evidence>
<evidence type="ECO:0000256" key="1">
    <source>
        <dbReference type="SAM" id="MobiDB-lite"/>
    </source>
</evidence>
<dbReference type="Proteomes" id="UP000293823">
    <property type="component" value="Unassembled WGS sequence"/>
</dbReference>
<feature type="transmembrane region" description="Helical" evidence="2">
    <location>
        <begin position="112"/>
        <end position="131"/>
    </location>
</feature>
<name>A0A4Q4RWJ3_9PLEO</name>
<organism evidence="3 4">
    <name type="scientific">Alternaria arborescens</name>
    <dbReference type="NCBI Taxonomy" id="156630"/>
    <lineage>
        <taxon>Eukaryota</taxon>
        <taxon>Fungi</taxon>
        <taxon>Dikarya</taxon>
        <taxon>Ascomycota</taxon>
        <taxon>Pezizomycotina</taxon>
        <taxon>Dothideomycetes</taxon>
        <taxon>Pleosporomycetidae</taxon>
        <taxon>Pleosporales</taxon>
        <taxon>Pleosporineae</taxon>
        <taxon>Pleosporaceae</taxon>
        <taxon>Alternaria</taxon>
        <taxon>Alternaria sect. Alternaria</taxon>
    </lineage>
</organism>